<reference evidence="2" key="1">
    <citation type="submission" date="2014-07" db="EMBL/GenBank/DDBJ databases">
        <authorList>
            <person name="Zhang J.E."/>
            <person name="Yang H."/>
            <person name="Guo J."/>
            <person name="Deng Z."/>
            <person name="Luo H."/>
            <person name="Luo M."/>
            <person name="Zhao B."/>
        </authorList>
    </citation>
    <scope>NUCLEOTIDE SEQUENCE</scope>
    <source>
        <strain evidence="2">AM4</strain>
    </source>
</reference>
<gene>
    <name evidence="2" type="ORF">AAM4_1636</name>
</gene>
<sequence length="203" mass="21006">MGGQQERMDMEQAGSSRAGVSATFNVLWPGGEAAAASVRTTVLEAAALLRRVGVDVRMRMPRPGTPQAEAGHRWADTVLLVDDAHDPAVLLARLDAVAAAAEQVVVYVTGRGRTPAGPLPASSAQVVVLNSPDEAALAAAWLPLAERGASAEATESAAAGGVERSRRLFRPISARSGTSGEDEGHDQPGDNADDHADGRVTQQ</sequence>
<feature type="compositionally biased region" description="Basic and acidic residues" evidence="1">
    <location>
        <begin position="185"/>
        <end position="203"/>
    </location>
</feature>
<accession>A0A1L7RPM1</accession>
<evidence type="ECO:0000256" key="1">
    <source>
        <dbReference type="SAM" id="MobiDB-lite"/>
    </source>
</evidence>
<dbReference type="AlphaFoldDB" id="A0A1L7RPM1"/>
<feature type="region of interest" description="Disordered" evidence="1">
    <location>
        <begin position="153"/>
        <end position="203"/>
    </location>
</feature>
<protein>
    <submittedName>
        <fullName evidence="2">Uncharacterized protein</fullName>
    </submittedName>
</protein>
<name>A0A1L7RPM1_9ACTO</name>
<evidence type="ECO:0000313" key="2">
    <source>
        <dbReference type="EMBL" id="CED91468.1"/>
    </source>
</evidence>
<organism evidence="2">
    <name type="scientific">Actinomyces succiniciruminis</name>
    <dbReference type="NCBI Taxonomy" id="1522002"/>
    <lineage>
        <taxon>Bacteria</taxon>
        <taxon>Bacillati</taxon>
        <taxon>Actinomycetota</taxon>
        <taxon>Actinomycetes</taxon>
        <taxon>Actinomycetales</taxon>
        <taxon>Actinomycetaceae</taxon>
        <taxon>Actinomyces</taxon>
    </lineage>
</organism>
<proteinExistence type="predicted"/>
<dbReference type="EMBL" id="LK995510">
    <property type="protein sequence ID" value="CED91468.1"/>
    <property type="molecule type" value="Genomic_DNA"/>
</dbReference>